<sequence length="1273" mass="144366">MIARKLAPNVQKGSFDLPPRKTFNERLISEILMMFYCPLSLTQAALSVFVVLYLTSLHTQAQENAQLQIPPSLVECYNDSHFMNRDNRLPANIETFINLVEKIENSYAFNQDIRQLAVSLLHRFRQDGIQRAPGVMRTIGVLPFSPTGFQFPKFRILLSRLIPGDAMRFPNDTLTREERCSLHFMLSSSVDMQMRGDEHQVCNKLAQYRAQRLPRSAQHKPKHNLVGDVETIDNFKLNDSKRKTSHIRTNAKDQEYDFGWTETDFGVSHDNDISHCPVENGVIHTDWGTVATGTLVAGIAAGLQPQTVQLKTLLALASRRPGSGQNLPQTATVNVDNRWAATLAGDLAEVALVQMPMTGSDTASIGADGAWNSTVMPRWYFLSQRHNVEMTNAEIRGGLDGLIIAMNIANWRTQASNLKLSQLLRMYYSMDGVLGSNVMACNRKENFPIYAPLNVMTAQTSAFAQVLDREIQLKVTLTPEAIAHFSTEASNSLTSYIPQYLNDISCSVSSALPQDITDSITTMTNIYVYLDMSWPYEDVVDYVNYVLKDLNINAYASSITLLAAADGSIIVNTTNFLSDVFQMWNASTHRQFSPGFSLPESLRSLEKLTKSHMQEEKTNSSVSGFSMIALMMPYMVTITDADSNYATTQLQYMSEQIPDLYFIYYAGGMSNRFAAFVKNPAQDLYTLNVGTDVATSADPVLRRIKKIPRRIINPRCGSDWYTSTWGTDQMSQYARPGVINFYRLAPNYFYGSNTGRFVKVQGQNYLEFTVCTSRWVRWPQQNLTNPEGEQSCRTVQSNTFTYDLTDACKDYPTIHQCPPLYLSVQAAEAKSGKAQTVSCTEAACQTPDQVRYVIAVESLGCFSDGKRLVGNFFMLIVISILSQILALMDRRLNCLQPSGDIFTRTSILTDLYIFLDTSWSYRIVEDYVNYVVQRINIRPYGSSVTLLTASDASLMAHRSYNIIDFFKQWNFDTHIQAKPGFSLPTILSKAMELTDDLFEIESKRNSLGLRSLIMLLMPSPLAYVNEHDFDYCQRYLDFLYRTKPDMNFIYYSGGVLVRFKSYVKDPRNDLFLLDPERDVEVSSLPVLQRIKNEPRRITNPCSMHPNGSRHHQQQVKQYLPLGFVTFYKIAANNFFSPGYMRYIKIKAFSRIAFVICTSRRNSWPYRNSSSTSPSTEQECLQISNNVFSYDLTDLCLNYQTTHECPPLFLSVQAQAFADSSQVMCEEEECFSPQQTQFLLITNNLDCSNQGQQLFKSTEGILVIIFLNFIKLYK</sequence>
<dbReference type="AlphaFoldDB" id="A0A1B0G4K1"/>
<keyword evidence="3" id="KW-1185">Reference proteome</keyword>
<evidence type="ECO:0008006" key="4">
    <source>
        <dbReference type="Google" id="ProtNLM"/>
    </source>
</evidence>
<feature type="transmembrane region" description="Helical" evidence="1">
    <location>
        <begin position="31"/>
        <end position="54"/>
    </location>
</feature>
<evidence type="ECO:0000313" key="2">
    <source>
        <dbReference type="EnsemblMetazoa" id="GMOY008248-PA"/>
    </source>
</evidence>
<dbReference type="PhylomeDB" id="A0A1B0G4K1"/>
<evidence type="ECO:0000313" key="3">
    <source>
        <dbReference type="Proteomes" id="UP000092444"/>
    </source>
</evidence>
<keyword evidence="1" id="KW-0472">Membrane</keyword>
<dbReference type="STRING" id="37546.A0A1B0G4K1"/>
<dbReference type="EnsemblMetazoa" id="GMOY008248-RA">
    <property type="protein sequence ID" value="GMOY008248-PA"/>
    <property type="gene ID" value="GMOY008248"/>
</dbReference>
<name>A0A1B0G4K1_GLOMM</name>
<keyword evidence="1" id="KW-1133">Transmembrane helix</keyword>
<dbReference type="EMBL" id="CCAG010000826">
    <property type="status" value="NOT_ANNOTATED_CDS"/>
    <property type="molecule type" value="Genomic_DNA"/>
</dbReference>
<proteinExistence type="predicted"/>
<evidence type="ECO:0000256" key="1">
    <source>
        <dbReference type="SAM" id="Phobius"/>
    </source>
</evidence>
<keyword evidence="1" id="KW-0812">Transmembrane</keyword>
<reference evidence="2" key="1">
    <citation type="submission" date="2020-05" db="UniProtKB">
        <authorList>
            <consortium name="EnsemblMetazoa"/>
        </authorList>
    </citation>
    <scope>IDENTIFICATION</scope>
    <source>
        <strain evidence="2">Yale</strain>
    </source>
</reference>
<accession>A0A1B0G4K1</accession>
<dbReference type="VEuPathDB" id="VectorBase:GMOY008248"/>
<dbReference type="Proteomes" id="UP000092444">
    <property type="component" value="Unassembled WGS sequence"/>
</dbReference>
<protein>
    <recommendedName>
        <fullName evidence="4">N-acetylmuramoyl-L-alanine amidase</fullName>
    </recommendedName>
</protein>
<organism evidence="2 3">
    <name type="scientific">Glossina morsitans morsitans</name>
    <name type="common">Savannah tsetse fly</name>
    <dbReference type="NCBI Taxonomy" id="37546"/>
    <lineage>
        <taxon>Eukaryota</taxon>
        <taxon>Metazoa</taxon>
        <taxon>Ecdysozoa</taxon>
        <taxon>Arthropoda</taxon>
        <taxon>Hexapoda</taxon>
        <taxon>Insecta</taxon>
        <taxon>Pterygota</taxon>
        <taxon>Neoptera</taxon>
        <taxon>Endopterygota</taxon>
        <taxon>Diptera</taxon>
        <taxon>Brachycera</taxon>
        <taxon>Muscomorpha</taxon>
        <taxon>Hippoboscoidea</taxon>
        <taxon>Glossinidae</taxon>
        <taxon>Glossina</taxon>
    </lineage>
</organism>